<gene>
    <name evidence="3" type="ORF">H5U98_28555</name>
    <name evidence="2" type="ORF">MBOE_06530</name>
</gene>
<dbReference type="Proteomes" id="UP000466683">
    <property type="component" value="Chromosome"/>
</dbReference>
<protein>
    <submittedName>
        <fullName evidence="3">Uncharacterized protein</fullName>
    </submittedName>
</protein>
<feature type="region of interest" description="Disordered" evidence="1">
    <location>
        <begin position="71"/>
        <end position="90"/>
    </location>
</feature>
<evidence type="ECO:0000313" key="4">
    <source>
        <dbReference type="Proteomes" id="UP000466683"/>
    </source>
</evidence>
<evidence type="ECO:0000313" key="5">
    <source>
        <dbReference type="Proteomes" id="UP001162885"/>
    </source>
</evidence>
<reference evidence="2 4" key="1">
    <citation type="journal article" date="2019" name="Emerg. Microbes Infect.">
        <title>Comprehensive subspecies identification of 175 nontuberculous mycobacteria species based on 7547 genomic profiles.</title>
        <authorList>
            <person name="Matsumoto Y."/>
            <person name="Kinjo T."/>
            <person name="Motooka D."/>
            <person name="Nabeya D."/>
            <person name="Jung N."/>
            <person name="Uechi K."/>
            <person name="Horii T."/>
            <person name="Iida T."/>
            <person name="Fujita J."/>
            <person name="Nakamura S."/>
        </authorList>
    </citation>
    <scope>NUCLEOTIDE SEQUENCE [LARGE SCALE GENOMIC DNA]</scope>
    <source>
        <strain evidence="2 4">JCM 15653</strain>
    </source>
</reference>
<dbReference type="AlphaFoldDB" id="A0AAX2ZW60"/>
<name>A0AAX2ZW60_9MYCO</name>
<proteinExistence type="predicted"/>
<dbReference type="EMBL" id="AP022579">
    <property type="protein sequence ID" value="BBX89004.1"/>
    <property type="molecule type" value="Genomic_DNA"/>
</dbReference>
<reference evidence="2" key="2">
    <citation type="submission" date="2020-02" db="EMBL/GenBank/DDBJ databases">
        <authorList>
            <person name="Matsumoto Y."/>
            <person name="Kinjo T."/>
            <person name="Motooka D."/>
            <person name="Nabeya D."/>
            <person name="Jung N."/>
            <person name="Uechi K."/>
            <person name="Horii T."/>
            <person name="Iida T."/>
            <person name="Fujita J."/>
            <person name="Nakamura S."/>
        </authorList>
    </citation>
    <scope>NUCLEOTIDE SEQUENCE</scope>
    <source>
        <strain evidence="2">JCM 15653</strain>
    </source>
</reference>
<evidence type="ECO:0000256" key="1">
    <source>
        <dbReference type="SAM" id="MobiDB-lite"/>
    </source>
</evidence>
<accession>A0AAX2ZW60</accession>
<reference evidence="3 5" key="3">
    <citation type="journal article" date="2022" name="BMC Genomics">
        <title>Comparative genome analysis of mycobacteria focusing on tRNA and non-coding RNA.</title>
        <authorList>
            <person name="Behra P.R.K."/>
            <person name="Pettersson B.M.F."/>
            <person name="Ramesh M."/>
            <person name="Das S."/>
            <person name="Dasgupta S."/>
            <person name="Kirsebom L.A."/>
        </authorList>
    </citation>
    <scope>NUCLEOTIDE SEQUENCE [LARGE SCALE GENOMIC DNA]</scope>
    <source>
        <strain evidence="3 5">DSM 44677</strain>
    </source>
</reference>
<keyword evidence="4" id="KW-1185">Reference proteome</keyword>
<evidence type="ECO:0000313" key="3">
    <source>
        <dbReference type="EMBL" id="UNB99369.1"/>
    </source>
</evidence>
<dbReference type="EMBL" id="CP060016">
    <property type="protein sequence ID" value="UNB99369.1"/>
    <property type="molecule type" value="Genomic_DNA"/>
</dbReference>
<dbReference type="RefSeq" id="WP_077738658.1">
    <property type="nucleotide sequence ID" value="NZ_AP022579.1"/>
</dbReference>
<evidence type="ECO:0000313" key="2">
    <source>
        <dbReference type="EMBL" id="BBX89004.1"/>
    </source>
</evidence>
<organism evidence="3 5">
    <name type="scientific">Mycolicibacterium boenickei</name>
    <dbReference type="NCBI Taxonomy" id="146017"/>
    <lineage>
        <taxon>Bacteria</taxon>
        <taxon>Bacillati</taxon>
        <taxon>Actinomycetota</taxon>
        <taxon>Actinomycetes</taxon>
        <taxon>Mycobacteriales</taxon>
        <taxon>Mycobacteriaceae</taxon>
        <taxon>Mycolicibacterium</taxon>
    </lineage>
</organism>
<sequence>MERPEEAHVIANRLAASPWFPIPATVDGVRDSAAHIEVDGPAVLITVTDPDGTKREYRAQVVLISNSETVPAEPRCANTGPETAAANQLS</sequence>
<dbReference type="Proteomes" id="UP001162885">
    <property type="component" value="Chromosome"/>
</dbReference>